<protein>
    <submittedName>
        <fullName evidence="2">Glr0500 protein</fullName>
    </submittedName>
</protein>
<dbReference type="InParanoid" id="Q7NNB1"/>
<dbReference type="HOGENOM" id="CLU_003608_1_0_3"/>
<dbReference type="GO" id="GO:0003824">
    <property type="term" value="F:catalytic activity"/>
    <property type="evidence" value="ECO:0007669"/>
    <property type="project" value="InterPro"/>
</dbReference>
<dbReference type="InterPro" id="IPR013783">
    <property type="entry name" value="Ig-like_fold"/>
</dbReference>
<dbReference type="CDD" id="cd04486">
    <property type="entry name" value="YhcR_OBF_like"/>
    <property type="match status" value="1"/>
</dbReference>
<accession>Q7NNB1</accession>
<dbReference type="InterPro" id="IPR002909">
    <property type="entry name" value="IPT_dom"/>
</dbReference>
<dbReference type="STRING" id="251221.gene:10757972"/>
<dbReference type="PROSITE" id="PS51841">
    <property type="entry name" value="LTD"/>
    <property type="match status" value="1"/>
</dbReference>
<dbReference type="PANTHER" id="PTHR42834">
    <property type="entry name" value="ENDONUCLEASE/EXONUCLEASE/PHOSPHATASE FAMILY PROTEIN (AFU_ORTHOLOGUE AFUA_3G09210)"/>
    <property type="match status" value="1"/>
</dbReference>
<name>Q7NNB1_GLOVI</name>
<gene>
    <name evidence="2" type="ordered locus">glr0500</name>
</gene>
<organism evidence="2 3">
    <name type="scientific">Gloeobacter violaceus (strain ATCC 29082 / PCC 7421)</name>
    <dbReference type="NCBI Taxonomy" id="251221"/>
    <lineage>
        <taxon>Bacteria</taxon>
        <taxon>Bacillati</taxon>
        <taxon>Cyanobacteriota</taxon>
        <taxon>Cyanophyceae</taxon>
        <taxon>Gloeobacterales</taxon>
        <taxon>Gloeobacteraceae</taxon>
        <taxon>Gloeobacter</taxon>
    </lineage>
</organism>
<dbReference type="EnsemblBacteria" id="BAC88441">
    <property type="protein sequence ID" value="BAC88441"/>
    <property type="gene ID" value="BAC88441"/>
</dbReference>
<dbReference type="InterPro" id="IPR036691">
    <property type="entry name" value="Endo/exonu/phosph_ase_sf"/>
</dbReference>
<dbReference type="InterPro" id="IPR005135">
    <property type="entry name" value="Endo/exonuclease/phosphatase"/>
</dbReference>
<dbReference type="SUPFAM" id="SSF56219">
    <property type="entry name" value="DNase I-like"/>
    <property type="match status" value="1"/>
</dbReference>
<dbReference type="InterPro" id="IPR001322">
    <property type="entry name" value="Lamin_tail_dom"/>
</dbReference>
<dbReference type="PATRIC" id="fig|251221.4.peg.510"/>
<dbReference type="PhylomeDB" id="Q7NNB1"/>
<dbReference type="Gene3D" id="2.60.40.2030">
    <property type="match status" value="1"/>
</dbReference>
<dbReference type="Gene3D" id="2.60.40.10">
    <property type="entry name" value="Immunoglobulins"/>
    <property type="match status" value="1"/>
</dbReference>
<reference evidence="2 3" key="1">
    <citation type="journal article" date="2003" name="DNA Res.">
        <title>Complete genome structure of Gloeobacter violaceus PCC 7421, a cyanobacterium that lacks thylakoids.</title>
        <authorList>
            <person name="Nakamura Y."/>
            <person name="Kaneko T."/>
            <person name="Sato S."/>
            <person name="Mimuro M."/>
            <person name="Miyashita H."/>
            <person name="Tsuchiya T."/>
            <person name="Sasamoto S."/>
            <person name="Watanabe A."/>
            <person name="Kawashima K."/>
            <person name="Kishida Y."/>
            <person name="Kiyokawa C."/>
            <person name="Kohara M."/>
            <person name="Matsumoto M."/>
            <person name="Matsuno A."/>
            <person name="Nakazaki N."/>
            <person name="Shimpo S."/>
            <person name="Takeuchi C."/>
            <person name="Yamada M."/>
            <person name="Tabata S."/>
        </authorList>
    </citation>
    <scope>NUCLEOTIDE SEQUENCE [LARGE SCALE GENOMIC DNA]</scope>
    <source>
        <strain evidence="3">ATCC 29082 / PCC 7421</strain>
    </source>
</reference>
<dbReference type="KEGG" id="gvi:glr0500"/>
<dbReference type="InterPro" id="IPR038081">
    <property type="entry name" value="CalX-like_sf"/>
</dbReference>
<keyword evidence="3" id="KW-1185">Reference proteome</keyword>
<evidence type="ECO:0000259" key="1">
    <source>
        <dbReference type="PROSITE" id="PS51841"/>
    </source>
</evidence>
<dbReference type="CDD" id="cd00102">
    <property type="entry name" value="IPT"/>
    <property type="match status" value="1"/>
</dbReference>
<dbReference type="EMBL" id="BA000045">
    <property type="protein sequence ID" value="BAC88441.1"/>
    <property type="molecule type" value="Genomic_DNA"/>
</dbReference>
<dbReference type="eggNOG" id="COG2374">
    <property type="taxonomic scope" value="Bacteria"/>
</dbReference>
<dbReference type="SUPFAM" id="SSF141072">
    <property type="entry name" value="CalX-like"/>
    <property type="match status" value="1"/>
</dbReference>
<dbReference type="AlphaFoldDB" id="Q7NNB1"/>
<dbReference type="Pfam" id="PF01833">
    <property type="entry name" value="TIG"/>
    <property type="match status" value="1"/>
</dbReference>
<evidence type="ECO:0000313" key="2">
    <source>
        <dbReference type="EMBL" id="BAC88441.1"/>
    </source>
</evidence>
<sequence>MHLEAARRVRVWSNTRKAQAGAVPFWVVLPRVMRGLLWRDAVIRRQDFPTPARIAAAGLLAGSLLLGSLSMARAFTQNPATVFINEIHYDNTGTDAGEAVEIAGPAGTDLSGWSIVLYNGSGGAVYTTTALGGTIADQQNGFGTVAVSYPSNGIQNGSPDGIALVSPGGTVVQFLSYEGSFAATDGPASGLTSTDIGVAETGSEPLGLSLQLTGSGTVYQDFAWAAPADDSFGQINGSQGFGGGPLPTLSVAVSPASFSEAAGAAAATGTVTRSGSAEAAVSVNLSSSDGSEAVVPATVTIAAGASSAAFAVDAVDDAISDGSQAVTITAAAPGFATGTTGLTVTDDEPVSVTPIREIQGKAQISPKNGQFVSNVPGIVTAKRSNGFYLQDPAPDSDEGTSEAIFVFTSSAPTVAVGDSLTVSGTVTEFIPGGASTGNLSITEITSPAITVISSGNPLPAPMVIGVGGRVPPTQVIDDDGLTSFDPAGDGIDFYESFEAMRVQVNGAVATSPTLTFNEGESDENSEIIVLADGGAGAALRTTRGGIVIRPGDFNPERIFLGDAIARPGQILPKLNVGDSFSGPVVGVLDYSFGNFKLLVTETLPGTASAGLTPEQTTLAAGGSQLTIASFNVENLDPGDTERIAGLAAAVTGNLKSPDILVLQEVQDNNGPTDDGTVDSTTTLADLAAAIAGVGGPAYNFRFINPVNNQDGGEPGGNIRVVFLFNPARVSFIDRPAPDGTDLSTTAVGAVDGPSGLELTFSPGRIDPANPAFDDSRKPLVGEFLFNGRKLFVVGNHFNSKGGDTPLFGAAQPPVLNSEPQRLGQATAVNSFVQSLLALDAKASVIVLGDLNDFQFSPPLATLQQGGILSNLIDAVSPADAYTFNFQGNSQVLDHILLSGSLAAGAEIDIVHLDSEFADALSDHDPPLARLDLVLAPLSVTGVSPTSGPVGTQITIAGTGFVAGGTTVRFRGGVEASAVAVNGDGTQLTVTVPAGARSGRIAVRTGGRAVLTPGRFVVTP</sequence>
<dbReference type="InterPro" id="IPR014756">
    <property type="entry name" value="Ig_E-set"/>
</dbReference>
<dbReference type="OrthoDB" id="9768561at2"/>
<dbReference type="SUPFAM" id="SSF81296">
    <property type="entry name" value="E set domains"/>
    <property type="match status" value="1"/>
</dbReference>
<dbReference type="SMART" id="SM00429">
    <property type="entry name" value="IPT"/>
    <property type="match status" value="1"/>
</dbReference>
<dbReference type="Pfam" id="PF03372">
    <property type="entry name" value="Exo_endo_phos"/>
    <property type="match status" value="1"/>
</dbReference>
<dbReference type="Gene3D" id="3.60.10.10">
    <property type="entry name" value="Endonuclease/exonuclease/phosphatase"/>
    <property type="match status" value="1"/>
</dbReference>
<dbReference type="PANTHER" id="PTHR42834:SF1">
    <property type="entry name" value="ENDONUCLEASE_EXONUCLEASE_PHOSPHATASE FAMILY PROTEIN (AFU_ORTHOLOGUE AFUA_3G09210)"/>
    <property type="match status" value="1"/>
</dbReference>
<proteinExistence type="predicted"/>
<dbReference type="Proteomes" id="UP000000557">
    <property type="component" value="Chromosome"/>
</dbReference>
<feature type="domain" description="LTD" evidence="1">
    <location>
        <begin position="72"/>
        <end position="179"/>
    </location>
</feature>
<reference evidence="2 3" key="2">
    <citation type="journal article" date="2003" name="DNA Res.">
        <title>Complete genome structure of Gloeobacter violaceus PCC 7421, a cyanobacterium that lacks thylakoids (supplement).</title>
        <authorList>
            <person name="Nakamura Y."/>
            <person name="Kaneko T."/>
            <person name="Sato S."/>
            <person name="Mimuro M."/>
            <person name="Miyashita H."/>
            <person name="Tsuchiya T."/>
            <person name="Sasamoto S."/>
            <person name="Watanabe A."/>
            <person name="Kawashima K."/>
            <person name="Kishida Y."/>
            <person name="Kiyokawa C."/>
            <person name="Kohara M."/>
            <person name="Matsumoto M."/>
            <person name="Matsuno A."/>
            <person name="Nakazaki N."/>
            <person name="Shimpo S."/>
            <person name="Takeuchi C."/>
            <person name="Yamada M."/>
            <person name="Tabata S."/>
        </authorList>
    </citation>
    <scope>NUCLEOTIDE SEQUENCE [LARGE SCALE GENOMIC DNA]</scope>
    <source>
        <strain evidence="3">ATCC 29082 / PCC 7421</strain>
    </source>
</reference>
<evidence type="ECO:0000313" key="3">
    <source>
        <dbReference type="Proteomes" id="UP000000557"/>
    </source>
</evidence>